<feature type="compositionally biased region" description="Polar residues" evidence="1">
    <location>
        <begin position="58"/>
        <end position="74"/>
    </location>
</feature>
<dbReference type="EMBL" id="PKPP01009572">
    <property type="protein sequence ID" value="PWA47963.1"/>
    <property type="molecule type" value="Genomic_DNA"/>
</dbReference>
<keyword evidence="3" id="KW-1185">Reference proteome</keyword>
<sequence>MADPDPKPPNPNPPPIPLEEFVRHKKPNRKSKNDVKVSGKNSNDVSKSSHVSFKKSTQKNNTRSGGSAKSTGSVKSMDENVGMEDEDENVGMEDGEVQVNEVPSTNEVSVMFPEVKVSNLASNSVANLMNDKNCNYVNKDSVLPDIPIPFHENPVLNPKHDVDVPLSQEKGSGSVTNSVLLGGESNKSGVDNGMQGLGNSESVIGESSKDNDVDMQDYSSFKKPMSFSNDVKGIYNSVNNRITTSMCERANGRANFARVLVEVDATKGIIDSVEVCYKKLEKSMHLNVEYAWRPPACSYCKVFGHNVKDCKKREVTVEETMEVLKAKTQNGVGVNQGATRNDGWQEVQGEKVRNVSSMGYGATENVYVQQNQFINKNGPNYARGGGNFRGRGGYGRGGFNGGRVNYDNKNATTNTKMTENSARKVETVKVNKANEKVNVKEDSKGKNVQKEAIKTMNRFGVLVDEDEASGSNDWQNMKMNIDVACDLGIDIPDDEKKEWTKELHDYYKLKCKN</sequence>
<reference evidence="2 3" key="1">
    <citation type="journal article" date="2018" name="Mol. Plant">
        <title>The genome of Artemisia annua provides insight into the evolution of Asteraceae family and artemisinin biosynthesis.</title>
        <authorList>
            <person name="Shen Q."/>
            <person name="Zhang L."/>
            <person name="Liao Z."/>
            <person name="Wang S."/>
            <person name="Yan T."/>
            <person name="Shi P."/>
            <person name="Liu M."/>
            <person name="Fu X."/>
            <person name="Pan Q."/>
            <person name="Wang Y."/>
            <person name="Lv Z."/>
            <person name="Lu X."/>
            <person name="Zhang F."/>
            <person name="Jiang W."/>
            <person name="Ma Y."/>
            <person name="Chen M."/>
            <person name="Hao X."/>
            <person name="Li L."/>
            <person name="Tang Y."/>
            <person name="Lv G."/>
            <person name="Zhou Y."/>
            <person name="Sun X."/>
            <person name="Brodelius P.E."/>
            <person name="Rose J.K.C."/>
            <person name="Tang K."/>
        </authorList>
    </citation>
    <scope>NUCLEOTIDE SEQUENCE [LARGE SCALE GENOMIC DNA]</scope>
    <source>
        <strain evidence="3">cv. Huhao1</strain>
        <tissue evidence="2">Leaf</tissue>
    </source>
</reference>
<feature type="region of interest" description="Disordered" evidence="1">
    <location>
        <begin position="1"/>
        <end position="90"/>
    </location>
</feature>
<dbReference type="PANTHER" id="PTHR31286:SF99">
    <property type="entry name" value="DUF4283 DOMAIN-CONTAINING PROTEIN"/>
    <property type="match status" value="1"/>
</dbReference>
<accession>A0A2U1LG58</accession>
<dbReference type="OrthoDB" id="1939300at2759"/>
<dbReference type="PANTHER" id="PTHR31286">
    <property type="entry name" value="GLYCINE-RICH CELL WALL STRUCTURAL PROTEIN 1.8-LIKE"/>
    <property type="match status" value="1"/>
</dbReference>
<feature type="compositionally biased region" description="Pro residues" evidence="1">
    <location>
        <begin position="7"/>
        <end position="17"/>
    </location>
</feature>
<comment type="caution">
    <text evidence="2">The sequence shown here is derived from an EMBL/GenBank/DDBJ whole genome shotgun (WGS) entry which is preliminary data.</text>
</comment>
<name>A0A2U1LG58_ARTAN</name>
<protein>
    <recommendedName>
        <fullName evidence="4">Zinc knuckle CX2CX4HX4C</fullName>
    </recommendedName>
</protein>
<evidence type="ECO:0000256" key="1">
    <source>
        <dbReference type="SAM" id="MobiDB-lite"/>
    </source>
</evidence>
<proteinExistence type="predicted"/>
<gene>
    <name evidence="2" type="ORF">CTI12_AA495140</name>
</gene>
<dbReference type="AlphaFoldDB" id="A0A2U1LG58"/>
<dbReference type="InterPro" id="IPR040256">
    <property type="entry name" value="At4g02000-like"/>
</dbReference>
<evidence type="ECO:0000313" key="3">
    <source>
        <dbReference type="Proteomes" id="UP000245207"/>
    </source>
</evidence>
<evidence type="ECO:0000313" key="2">
    <source>
        <dbReference type="EMBL" id="PWA47963.1"/>
    </source>
</evidence>
<organism evidence="2 3">
    <name type="scientific">Artemisia annua</name>
    <name type="common">Sweet wormwood</name>
    <dbReference type="NCBI Taxonomy" id="35608"/>
    <lineage>
        <taxon>Eukaryota</taxon>
        <taxon>Viridiplantae</taxon>
        <taxon>Streptophyta</taxon>
        <taxon>Embryophyta</taxon>
        <taxon>Tracheophyta</taxon>
        <taxon>Spermatophyta</taxon>
        <taxon>Magnoliopsida</taxon>
        <taxon>eudicotyledons</taxon>
        <taxon>Gunneridae</taxon>
        <taxon>Pentapetalae</taxon>
        <taxon>asterids</taxon>
        <taxon>campanulids</taxon>
        <taxon>Asterales</taxon>
        <taxon>Asteraceae</taxon>
        <taxon>Asteroideae</taxon>
        <taxon>Anthemideae</taxon>
        <taxon>Artemisiinae</taxon>
        <taxon>Artemisia</taxon>
    </lineage>
</organism>
<dbReference type="Proteomes" id="UP000245207">
    <property type="component" value="Unassembled WGS sequence"/>
</dbReference>
<feature type="compositionally biased region" description="Acidic residues" evidence="1">
    <location>
        <begin position="81"/>
        <end position="90"/>
    </location>
</feature>
<evidence type="ECO:0008006" key="4">
    <source>
        <dbReference type="Google" id="ProtNLM"/>
    </source>
</evidence>